<reference evidence="5 8" key="2">
    <citation type="submission" date="2016-01" db="EMBL/GenBank/DDBJ databases">
        <authorList>
            <person name="Varghese N."/>
        </authorList>
    </citation>
    <scope>NUCLEOTIDE SEQUENCE [LARGE SCALE GENOMIC DNA]</scope>
    <source>
        <strain evidence="5 8">HL-91</strain>
    </source>
</reference>
<gene>
    <name evidence="6" type="primary">gph-2</name>
    <name evidence="5" type="ORF">Ga0058931_1412</name>
    <name evidence="6" type="ORF">HLUCCA05_06850</name>
</gene>
<evidence type="ECO:0000256" key="2">
    <source>
        <dbReference type="ARBA" id="ARBA00004818"/>
    </source>
</evidence>
<dbReference type="OrthoDB" id="9797743at2"/>
<dbReference type="PANTHER" id="PTHR43434:SF1">
    <property type="entry name" value="PHOSPHOGLYCOLATE PHOSPHATASE"/>
    <property type="match status" value="1"/>
</dbReference>
<dbReference type="NCBIfam" id="TIGR01509">
    <property type="entry name" value="HAD-SF-IA-v3"/>
    <property type="match status" value="1"/>
</dbReference>
<dbReference type="InterPro" id="IPR023214">
    <property type="entry name" value="HAD_sf"/>
</dbReference>
<comment type="caution">
    <text evidence="6">The sequence shown here is derived from an EMBL/GenBank/DDBJ whole genome shotgun (WGS) entry which is preliminary data.</text>
</comment>
<dbReference type="EMBL" id="LJSG01000020">
    <property type="protein sequence ID" value="KPP89873.1"/>
    <property type="molecule type" value="Genomic_DNA"/>
</dbReference>
<comment type="pathway">
    <text evidence="2">Organic acid metabolism; glycolate biosynthesis; glycolate from 2-phosphoglycolate: step 1/1.</text>
</comment>
<reference evidence="6 7" key="1">
    <citation type="submission" date="2015-09" db="EMBL/GenBank/DDBJ databases">
        <title>Identification and resolution of microdiversity through metagenomic sequencing of parallel consortia.</title>
        <authorList>
            <person name="Nelson W.C."/>
            <person name="Romine M.F."/>
            <person name="Lindemann S.R."/>
        </authorList>
    </citation>
    <scope>NUCLEOTIDE SEQUENCE [LARGE SCALE GENOMIC DNA]</scope>
    <source>
        <strain evidence="6">HL-91</strain>
    </source>
</reference>
<dbReference type="Gene3D" id="3.40.50.1000">
    <property type="entry name" value="HAD superfamily/HAD-like"/>
    <property type="match status" value="1"/>
</dbReference>
<dbReference type="EC" id="3.1.3.18" evidence="4"/>
<dbReference type="STRING" id="1666912.Ga0058931_1412"/>
<dbReference type="PRINTS" id="PR00413">
    <property type="entry name" value="HADHALOGNASE"/>
</dbReference>
<evidence type="ECO:0000256" key="1">
    <source>
        <dbReference type="ARBA" id="ARBA00000830"/>
    </source>
</evidence>
<evidence type="ECO:0000256" key="4">
    <source>
        <dbReference type="ARBA" id="ARBA00013078"/>
    </source>
</evidence>
<comment type="similarity">
    <text evidence="3">Belongs to the HAD-like hydrolase superfamily. CbbY/CbbZ/Gph/YieH family.</text>
</comment>
<dbReference type="EMBL" id="FBYC01000004">
    <property type="protein sequence ID" value="CUX80913.1"/>
    <property type="molecule type" value="Genomic_DNA"/>
</dbReference>
<dbReference type="GO" id="GO:0008967">
    <property type="term" value="F:phosphoglycolate phosphatase activity"/>
    <property type="evidence" value="ECO:0007669"/>
    <property type="project" value="UniProtKB-EC"/>
</dbReference>
<name>A0A0N8K6U0_9RHOB</name>
<dbReference type="InterPro" id="IPR006439">
    <property type="entry name" value="HAD-SF_hydro_IA"/>
</dbReference>
<dbReference type="InterPro" id="IPR036412">
    <property type="entry name" value="HAD-like_sf"/>
</dbReference>
<dbReference type="SFLD" id="SFLDS00003">
    <property type="entry name" value="Haloacid_Dehalogenase"/>
    <property type="match status" value="1"/>
</dbReference>
<keyword evidence="8" id="KW-1185">Reference proteome</keyword>
<evidence type="ECO:0000256" key="3">
    <source>
        <dbReference type="ARBA" id="ARBA00006171"/>
    </source>
</evidence>
<dbReference type="PANTHER" id="PTHR43434">
    <property type="entry name" value="PHOSPHOGLYCOLATE PHOSPHATASE"/>
    <property type="match status" value="1"/>
</dbReference>
<protein>
    <recommendedName>
        <fullName evidence="4">phosphoglycolate phosphatase</fullName>
        <ecNumber evidence="4">3.1.3.18</ecNumber>
    </recommendedName>
</protein>
<dbReference type="AlphaFoldDB" id="A0A0N8K6U0"/>
<evidence type="ECO:0000313" key="8">
    <source>
        <dbReference type="Proteomes" id="UP000182045"/>
    </source>
</evidence>
<keyword evidence="6" id="KW-0378">Hydrolase</keyword>
<dbReference type="InterPro" id="IPR023198">
    <property type="entry name" value="PGP-like_dom2"/>
</dbReference>
<dbReference type="CDD" id="cd01427">
    <property type="entry name" value="HAD_like"/>
    <property type="match status" value="1"/>
</dbReference>
<dbReference type="Pfam" id="PF00702">
    <property type="entry name" value="Hydrolase"/>
    <property type="match status" value="1"/>
</dbReference>
<comment type="catalytic activity">
    <reaction evidence="1">
        <text>2-phosphoglycolate + H2O = glycolate + phosphate</text>
        <dbReference type="Rhea" id="RHEA:14369"/>
        <dbReference type="ChEBI" id="CHEBI:15377"/>
        <dbReference type="ChEBI" id="CHEBI:29805"/>
        <dbReference type="ChEBI" id="CHEBI:43474"/>
        <dbReference type="ChEBI" id="CHEBI:58033"/>
        <dbReference type="EC" id="3.1.3.18"/>
    </reaction>
</comment>
<dbReference type="Proteomes" id="UP000050413">
    <property type="component" value="Unassembled WGS sequence"/>
</dbReference>
<dbReference type="Proteomes" id="UP000182045">
    <property type="component" value="Unassembled WGS sequence"/>
</dbReference>
<dbReference type="GO" id="GO:0006281">
    <property type="term" value="P:DNA repair"/>
    <property type="evidence" value="ECO:0007669"/>
    <property type="project" value="TreeGrafter"/>
</dbReference>
<evidence type="ECO:0000313" key="6">
    <source>
        <dbReference type="EMBL" id="KPP89873.1"/>
    </source>
</evidence>
<dbReference type="SFLD" id="SFLDG01129">
    <property type="entry name" value="C1.5:_HAD__Beta-PGM__Phosphata"/>
    <property type="match status" value="1"/>
</dbReference>
<organism evidence="6 7">
    <name type="scientific">Roseibaca calidilacus</name>
    <dbReference type="NCBI Taxonomy" id="1666912"/>
    <lineage>
        <taxon>Bacteria</taxon>
        <taxon>Pseudomonadati</taxon>
        <taxon>Pseudomonadota</taxon>
        <taxon>Alphaproteobacteria</taxon>
        <taxon>Rhodobacterales</taxon>
        <taxon>Paracoccaceae</taxon>
        <taxon>Roseinatronobacter</taxon>
    </lineage>
</organism>
<dbReference type="RefSeq" id="WP_072245703.1">
    <property type="nucleotide sequence ID" value="NZ_FBYC01000004.1"/>
</dbReference>
<proteinExistence type="inferred from homology"/>
<accession>A0A0N8K6U0</accession>
<dbReference type="Gene3D" id="1.10.150.240">
    <property type="entry name" value="Putative phosphatase, domain 2"/>
    <property type="match status" value="1"/>
</dbReference>
<dbReference type="SUPFAM" id="SSF56784">
    <property type="entry name" value="HAD-like"/>
    <property type="match status" value="1"/>
</dbReference>
<dbReference type="InterPro" id="IPR050155">
    <property type="entry name" value="HAD-like_hydrolase_sf"/>
</dbReference>
<evidence type="ECO:0000313" key="7">
    <source>
        <dbReference type="Proteomes" id="UP000050413"/>
    </source>
</evidence>
<sequence length="231" mass="23897">MHLPPLRAVLFDKDGTLFDFAASWAGWMGAVIDTLSEGDLARAEALAQALRFDRAAQAFDPSSPVIAGTLDESAALIRALVPAHRVAGLERYLIESSAKAQMVPPVPLDPLLAGLRARGLVLGVATNDAQDSAHAHLHAAGIAGHFAHVLGFDSGYTPKPAPDMLLGFAARAGLPPESVAMVGDSTHDLLAGRAAGMVCIAVLTGMADEAALAPYADLVLPDIGHLPDHIA</sequence>
<evidence type="ECO:0000313" key="5">
    <source>
        <dbReference type="EMBL" id="CUX80913.1"/>
    </source>
</evidence>
<dbReference type="PATRIC" id="fig|1666912.4.peg.199"/>